<proteinExistence type="predicted"/>
<keyword evidence="5" id="KW-1185">Reference proteome</keyword>
<reference evidence="4 5" key="1">
    <citation type="journal article" date="2024" name="J. Plant Pathol.">
        <title>Sequence and assembly of the genome of Seiridium unicorne, isolate CBS 538.82, causal agent of cypress canker disease.</title>
        <authorList>
            <person name="Scali E."/>
            <person name="Rocca G.D."/>
            <person name="Danti R."/>
            <person name="Garbelotto M."/>
            <person name="Barberini S."/>
            <person name="Baroncelli R."/>
            <person name="Emiliani G."/>
        </authorList>
    </citation>
    <scope>NUCLEOTIDE SEQUENCE [LARGE SCALE GENOMIC DNA]</scope>
    <source>
        <strain evidence="4 5">BM-138-508</strain>
    </source>
</reference>
<dbReference type="SUPFAM" id="SSF57959">
    <property type="entry name" value="Leucine zipper domain"/>
    <property type="match status" value="1"/>
</dbReference>
<dbReference type="Proteomes" id="UP001408356">
    <property type="component" value="Unassembled WGS sequence"/>
</dbReference>
<feature type="region of interest" description="Disordered" evidence="2">
    <location>
        <begin position="185"/>
        <end position="224"/>
    </location>
</feature>
<keyword evidence="1" id="KW-0175">Coiled coil</keyword>
<evidence type="ECO:0000313" key="4">
    <source>
        <dbReference type="EMBL" id="KAK9424200.1"/>
    </source>
</evidence>
<feature type="compositionally biased region" description="Low complexity" evidence="2">
    <location>
        <begin position="214"/>
        <end position="224"/>
    </location>
</feature>
<feature type="domain" description="BZIP" evidence="3">
    <location>
        <begin position="489"/>
        <end position="523"/>
    </location>
</feature>
<gene>
    <name evidence="4" type="ORF">SUNI508_03688</name>
</gene>
<dbReference type="CDD" id="cd12193">
    <property type="entry name" value="bZIP_GCN4"/>
    <property type="match status" value="1"/>
</dbReference>
<dbReference type="PROSITE" id="PS50217">
    <property type="entry name" value="BZIP"/>
    <property type="match status" value="1"/>
</dbReference>
<evidence type="ECO:0000313" key="5">
    <source>
        <dbReference type="Proteomes" id="UP001408356"/>
    </source>
</evidence>
<comment type="caution">
    <text evidence="4">The sequence shown here is derived from an EMBL/GenBank/DDBJ whole genome shotgun (WGS) entry which is preliminary data.</text>
</comment>
<dbReference type="InterPro" id="IPR046347">
    <property type="entry name" value="bZIP_sf"/>
</dbReference>
<sequence length="536" mass="57922">MMLDASMLIVDIIHGDSSVDVCGPLCMRLRFRNPPRGIKRTQSKMLGAVPTRPLQIGGSRGRNGEKDVGQNALVVEAPVFPNAPVASVKIPPTTKTNIYSTQPFTSALPSQVELNYIEAFSSRDSSLTNATISPQDFLVFTTDSQQSTWLPSSSSSLPAPPAQQNHLPPQQDFVLFDQPARTNVNRTASTPANTAAASSTFGSLNNSSRRHSSSSHSTAGSPSLQNQRVAQIIQATGHQTTTSAYTNRFNSPAQNQQSQQFYASLSAPPSTVTLNQHQQQNRPPRPPVPLFTQGAGNQTSGKMDLQDALSNFEDFTALEAGASSTAFSSPAVPAYDLHSASSSTTNIGTVSPQDLLIREPFSAPNSTAFTNLTSPSIYNESPEFHDSFDVSPNFGSTDFESGTSDPWFPLFPQEAIVKDQSHDLDNSPAQLSEELDVVETVSQPRRKSGNSPTGGHGRHSSVSGVNSRRRDKPLPPIIVDDPADTTAMKRARNTLAARKSRERKAQRLDDLEAKIAKLEAERDHWKRIAMSRNGGS</sequence>
<evidence type="ECO:0000259" key="3">
    <source>
        <dbReference type="PROSITE" id="PS50217"/>
    </source>
</evidence>
<evidence type="ECO:0000256" key="2">
    <source>
        <dbReference type="SAM" id="MobiDB-lite"/>
    </source>
</evidence>
<name>A0ABR2VCM6_9PEZI</name>
<feature type="region of interest" description="Disordered" evidence="2">
    <location>
        <begin position="149"/>
        <end position="168"/>
    </location>
</feature>
<dbReference type="EMBL" id="JARVKF010000046">
    <property type="protein sequence ID" value="KAK9424200.1"/>
    <property type="molecule type" value="Genomic_DNA"/>
</dbReference>
<protein>
    <recommendedName>
        <fullName evidence="3">BZIP domain-containing protein</fullName>
    </recommendedName>
</protein>
<feature type="region of interest" description="Disordered" evidence="2">
    <location>
        <begin position="238"/>
        <end position="258"/>
    </location>
</feature>
<dbReference type="InterPro" id="IPR004827">
    <property type="entry name" value="bZIP"/>
</dbReference>
<organism evidence="4 5">
    <name type="scientific">Seiridium unicorne</name>
    <dbReference type="NCBI Taxonomy" id="138068"/>
    <lineage>
        <taxon>Eukaryota</taxon>
        <taxon>Fungi</taxon>
        <taxon>Dikarya</taxon>
        <taxon>Ascomycota</taxon>
        <taxon>Pezizomycotina</taxon>
        <taxon>Sordariomycetes</taxon>
        <taxon>Xylariomycetidae</taxon>
        <taxon>Amphisphaeriales</taxon>
        <taxon>Sporocadaceae</taxon>
        <taxon>Seiridium</taxon>
    </lineage>
</organism>
<dbReference type="PROSITE" id="PS00036">
    <property type="entry name" value="BZIP_BASIC"/>
    <property type="match status" value="1"/>
</dbReference>
<dbReference type="Gene3D" id="3.30.160.60">
    <property type="entry name" value="Classic Zinc Finger"/>
    <property type="match status" value="1"/>
</dbReference>
<accession>A0ABR2VCM6</accession>
<evidence type="ECO:0000256" key="1">
    <source>
        <dbReference type="SAM" id="Coils"/>
    </source>
</evidence>
<feature type="region of interest" description="Disordered" evidence="2">
    <location>
        <begin position="437"/>
        <end position="486"/>
    </location>
</feature>
<feature type="compositionally biased region" description="Low complexity" evidence="2">
    <location>
        <begin position="187"/>
        <end position="207"/>
    </location>
</feature>
<feature type="coiled-coil region" evidence="1">
    <location>
        <begin position="501"/>
        <end position="528"/>
    </location>
</feature>